<dbReference type="Gene3D" id="1.10.10.10">
    <property type="entry name" value="Winged helix-like DNA-binding domain superfamily/Winged helix DNA-binding domain"/>
    <property type="match status" value="2"/>
</dbReference>
<protein>
    <submittedName>
        <fullName evidence="6">HxlR family transcriptional regulator protein</fullName>
    </submittedName>
</protein>
<keyword evidence="6" id="KW-0614">Plasmid</keyword>
<geneLocation type="plasmid" evidence="6 7">
    <name>pRgalR602a</name>
</geneLocation>
<evidence type="ECO:0000313" key="7">
    <source>
        <dbReference type="Proteomes" id="UP000031368"/>
    </source>
</evidence>
<name>A0A0B4X863_9HYPH</name>
<dbReference type="Proteomes" id="UP000031368">
    <property type="component" value="Plasmid pRgalR602a"/>
</dbReference>
<sequence>MWYEPNPFALVASRYPMNKIIKMPMNIASSSGNEKPLLMQRQSSVRRTMEIVFETWNFLILREAYFGVRRFDKFQQRLGIPRQTLSSRLSSFVANDILSTGKRPNEPGQQYFLTVRGKDLFPTMLSLMEFGDKWLTGGNEPPLKLIHKSCGCECHPITVCCECLEPFTAKEVAPRDGPGAGYAPVEARPTSRRSSDSTLLERVRPCSVARTLGIIGDRWSFLILREGWFGVRRFEEMRENLGIATNILADRLARLVQAGVLRKVPYNGGERFEYRFTEMGLDLYKPMLVMMAWGDRWLADGKPPMRLRHKACGQDFSAIVVCSECKKPISSKDTDYILRYPFDL</sequence>
<feature type="domain" description="HTH hxlR-type" evidence="5">
    <location>
        <begin position="206"/>
        <end position="302"/>
    </location>
</feature>
<evidence type="ECO:0000256" key="3">
    <source>
        <dbReference type="ARBA" id="ARBA00023163"/>
    </source>
</evidence>
<dbReference type="InterPro" id="IPR036388">
    <property type="entry name" value="WH-like_DNA-bd_sf"/>
</dbReference>
<keyword evidence="3" id="KW-0804">Transcription</keyword>
<dbReference type="PANTHER" id="PTHR33204">
    <property type="entry name" value="TRANSCRIPTIONAL REGULATOR, MARR FAMILY"/>
    <property type="match status" value="1"/>
</dbReference>
<feature type="domain" description="HTH hxlR-type" evidence="5">
    <location>
        <begin position="43"/>
        <end position="139"/>
    </location>
</feature>
<evidence type="ECO:0000256" key="4">
    <source>
        <dbReference type="SAM" id="MobiDB-lite"/>
    </source>
</evidence>
<dbReference type="InterPro" id="IPR036390">
    <property type="entry name" value="WH_DNA-bd_sf"/>
</dbReference>
<keyword evidence="1" id="KW-0805">Transcription regulation</keyword>
<dbReference type="KEGG" id="rga:RGR602_PA00034"/>
<evidence type="ECO:0000259" key="5">
    <source>
        <dbReference type="PROSITE" id="PS51118"/>
    </source>
</evidence>
<dbReference type="PANTHER" id="PTHR33204:SF36">
    <property type="entry name" value="TRANSCRIPTIONAL REGULATORY PROTEIN"/>
    <property type="match status" value="1"/>
</dbReference>
<proteinExistence type="predicted"/>
<organism evidence="6 7">
    <name type="scientific">Rhizobium gallicum bv. gallicum R602sp</name>
    <dbReference type="NCBI Taxonomy" id="1041138"/>
    <lineage>
        <taxon>Bacteria</taxon>
        <taxon>Pseudomonadati</taxon>
        <taxon>Pseudomonadota</taxon>
        <taxon>Alphaproteobacteria</taxon>
        <taxon>Hyphomicrobiales</taxon>
        <taxon>Rhizobiaceae</taxon>
        <taxon>Rhizobium/Agrobacterium group</taxon>
        <taxon>Rhizobium</taxon>
    </lineage>
</organism>
<dbReference type="HOGENOM" id="CLU_068247_0_0_5"/>
<accession>A0A0B4X863</accession>
<reference evidence="6 7" key="1">
    <citation type="submission" date="2013-11" db="EMBL/GenBank/DDBJ databases">
        <title>Complete genome sequence of Rhizobium gallicum bv. gallicum R602.</title>
        <authorList>
            <person name="Bustos P."/>
            <person name="Santamaria R.I."/>
            <person name="Lozano L."/>
            <person name="Acosta J.L."/>
            <person name="Ormeno-Orrillo E."/>
            <person name="Rogel M.A."/>
            <person name="Romero D."/>
            <person name="Cevallos M.A."/>
            <person name="Martinez-Romero E."/>
            <person name="Gonzalez V."/>
        </authorList>
    </citation>
    <scope>NUCLEOTIDE SEQUENCE [LARGE SCALE GENOMIC DNA]</scope>
    <source>
        <strain evidence="6 7">R602</strain>
        <plasmid evidence="6 7">pRgalR602a</plasmid>
    </source>
</reference>
<dbReference type="EMBL" id="CP006878">
    <property type="protein sequence ID" value="AJD43381.1"/>
    <property type="molecule type" value="Genomic_DNA"/>
</dbReference>
<dbReference type="PROSITE" id="PS51118">
    <property type="entry name" value="HTH_HXLR"/>
    <property type="match status" value="2"/>
</dbReference>
<dbReference type="Pfam" id="PF01638">
    <property type="entry name" value="HxlR"/>
    <property type="match status" value="2"/>
</dbReference>
<evidence type="ECO:0000313" key="6">
    <source>
        <dbReference type="EMBL" id="AJD43381.1"/>
    </source>
</evidence>
<evidence type="ECO:0000256" key="1">
    <source>
        <dbReference type="ARBA" id="ARBA00023015"/>
    </source>
</evidence>
<feature type="region of interest" description="Disordered" evidence="4">
    <location>
        <begin position="175"/>
        <end position="198"/>
    </location>
</feature>
<dbReference type="SUPFAM" id="SSF46785">
    <property type="entry name" value="Winged helix' DNA-binding domain"/>
    <property type="match status" value="2"/>
</dbReference>
<dbReference type="InterPro" id="IPR002577">
    <property type="entry name" value="HTH_HxlR"/>
</dbReference>
<dbReference type="AlphaFoldDB" id="A0A0B4X863"/>
<evidence type="ECO:0000256" key="2">
    <source>
        <dbReference type="ARBA" id="ARBA00023125"/>
    </source>
</evidence>
<keyword evidence="7" id="KW-1185">Reference proteome</keyword>
<keyword evidence="2" id="KW-0238">DNA-binding</keyword>
<dbReference type="GO" id="GO:0003677">
    <property type="term" value="F:DNA binding"/>
    <property type="evidence" value="ECO:0007669"/>
    <property type="project" value="UniProtKB-KW"/>
</dbReference>
<gene>
    <name evidence="6" type="ORF">RGR602_PA00034</name>
</gene>